<dbReference type="Pfam" id="PF12508">
    <property type="entry name" value="Transposon_TraM"/>
    <property type="match status" value="1"/>
</dbReference>
<name>A0A285MQT5_9FLAO</name>
<evidence type="ECO:0000256" key="1">
    <source>
        <dbReference type="SAM" id="Phobius"/>
    </source>
</evidence>
<dbReference type="InterPro" id="IPR055407">
    <property type="entry name" value="TraM_C"/>
</dbReference>
<accession>A0A285MQT5</accession>
<protein>
    <recommendedName>
        <fullName evidence="2">Conjugative transposon TraM C-terminal domain-containing protein</fullName>
    </recommendedName>
</protein>
<sequence length="306" mass="35032">MKQQKNKIIFIGVIVSVVLLMVWYYTGVVAQENSAEEELRQTEVPTLEEQQKEYSSKLEAVNDVKEEKERTAPSIYSETQIDSTGLYDPDLEEKKRQQLVDSIYRNGRINYADTSHDVVVKNVQKETQSTAPLAKKTQEIRDFTATHIAFFASSPLVELQRVNMEKLETDAFIIVEVNGEQTVRQNERLELRLAVDAEIGGHTVPRNTLLYGFVTFQPNRVFLNITNIEPRKVSLKAYDLLDGNEGIYIENSFRAEAQREVLDDVVQDINVPGMPHVGGIKKVFRRNNRNVRVTIRNQYQLVLKGS</sequence>
<keyword evidence="1" id="KW-0472">Membrane</keyword>
<evidence type="ECO:0000259" key="2">
    <source>
        <dbReference type="Pfam" id="PF12508"/>
    </source>
</evidence>
<keyword evidence="1" id="KW-1133">Transmembrane helix</keyword>
<evidence type="ECO:0000313" key="3">
    <source>
        <dbReference type="EMBL" id="SNY99539.1"/>
    </source>
</evidence>
<proteinExistence type="predicted"/>
<dbReference type="EMBL" id="OBEH01000002">
    <property type="protein sequence ID" value="SNY99539.1"/>
    <property type="molecule type" value="Genomic_DNA"/>
</dbReference>
<reference evidence="4" key="1">
    <citation type="submission" date="2017-09" db="EMBL/GenBank/DDBJ databases">
        <authorList>
            <person name="Varghese N."/>
            <person name="Submissions S."/>
        </authorList>
    </citation>
    <scope>NUCLEOTIDE SEQUENCE [LARGE SCALE GENOMIC DNA]</scope>
    <source>
        <strain evidence="4">DSM 25885</strain>
    </source>
</reference>
<dbReference type="Proteomes" id="UP000219048">
    <property type="component" value="Unassembled WGS sequence"/>
</dbReference>
<organism evidence="3 4">
    <name type="scientific">Flagellimonas pacifica</name>
    <dbReference type="NCBI Taxonomy" id="1247520"/>
    <lineage>
        <taxon>Bacteria</taxon>
        <taxon>Pseudomonadati</taxon>
        <taxon>Bacteroidota</taxon>
        <taxon>Flavobacteriia</taxon>
        <taxon>Flavobacteriales</taxon>
        <taxon>Flavobacteriaceae</taxon>
        <taxon>Flagellimonas</taxon>
    </lineage>
</organism>
<evidence type="ECO:0000313" key="4">
    <source>
        <dbReference type="Proteomes" id="UP000219048"/>
    </source>
</evidence>
<dbReference type="RefSeq" id="WP_097045030.1">
    <property type="nucleotide sequence ID" value="NZ_OBEH01000002.1"/>
</dbReference>
<gene>
    <name evidence="3" type="ORF">SAMN06265377_1349</name>
</gene>
<feature type="transmembrane region" description="Helical" evidence="1">
    <location>
        <begin position="7"/>
        <end position="25"/>
    </location>
</feature>
<keyword evidence="1" id="KW-0812">Transmembrane</keyword>
<dbReference type="OrthoDB" id="1409065at2"/>
<keyword evidence="4" id="KW-1185">Reference proteome</keyword>
<feature type="domain" description="Conjugative transposon TraM C-terminal" evidence="2">
    <location>
        <begin position="175"/>
        <end position="304"/>
    </location>
</feature>
<dbReference type="AlphaFoldDB" id="A0A285MQT5"/>